<dbReference type="AlphaFoldDB" id="A0A8C9EMT8"/>
<dbReference type="Gene3D" id="1.10.418.10">
    <property type="entry name" value="Calponin-like domain"/>
    <property type="match status" value="1"/>
</dbReference>
<dbReference type="PANTHER" id="PTHR18947">
    <property type="entry name" value="HOOK PROTEINS"/>
    <property type="match status" value="1"/>
</dbReference>
<evidence type="ECO:0008006" key="3">
    <source>
        <dbReference type="Google" id="ProtNLM"/>
    </source>
</evidence>
<dbReference type="GO" id="GO:0005737">
    <property type="term" value="C:cytoplasm"/>
    <property type="evidence" value="ECO:0007669"/>
    <property type="project" value="TreeGrafter"/>
</dbReference>
<dbReference type="Proteomes" id="UP000694428">
    <property type="component" value="Unplaced"/>
</dbReference>
<dbReference type="GO" id="GO:0031122">
    <property type="term" value="P:cytoplasmic microtubule organization"/>
    <property type="evidence" value="ECO:0007669"/>
    <property type="project" value="TreeGrafter"/>
</dbReference>
<dbReference type="PANTHER" id="PTHR18947:SF31">
    <property type="entry name" value="PROTEIN DAPLE"/>
    <property type="match status" value="1"/>
</dbReference>
<dbReference type="GO" id="GO:0008017">
    <property type="term" value="F:microtubule binding"/>
    <property type="evidence" value="ECO:0007669"/>
    <property type="project" value="TreeGrafter"/>
</dbReference>
<dbReference type="GO" id="GO:0005813">
    <property type="term" value="C:centrosome"/>
    <property type="evidence" value="ECO:0007669"/>
    <property type="project" value="TreeGrafter"/>
</dbReference>
<keyword evidence="2" id="KW-1185">Reference proteome</keyword>
<evidence type="ECO:0000313" key="1">
    <source>
        <dbReference type="Ensembl" id="ENSPSTP00000002574.1"/>
    </source>
</evidence>
<dbReference type="GO" id="GO:0030705">
    <property type="term" value="P:cytoskeleton-dependent intracellular transport"/>
    <property type="evidence" value="ECO:0007669"/>
    <property type="project" value="TreeGrafter"/>
</dbReference>
<dbReference type="InterPro" id="IPR036872">
    <property type="entry name" value="CH_dom_sf"/>
</dbReference>
<dbReference type="GO" id="GO:0051959">
    <property type="term" value="F:dynein light intermediate chain binding"/>
    <property type="evidence" value="ECO:0007669"/>
    <property type="project" value="TreeGrafter"/>
</dbReference>
<sequence length="109" mass="12589">MDVTISELLELFLQSPLVTWVKTFGALGGGGEDKLGMYMELADGVLLNRIMLQIDPRPTNQRVNKHVNNDVYLRVQNLTILVRNIKTYYQVRSTLSILLFPFIRVFYQI</sequence>
<dbReference type="Ensembl" id="ENSPSTT00000002702.1">
    <property type="protein sequence ID" value="ENSPSTP00000002574.1"/>
    <property type="gene ID" value="ENSPSTG00000001856.1"/>
</dbReference>
<proteinExistence type="predicted"/>
<name>A0A8C9EMT8_PAVCR</name>
<evidence type="ECO:0000313" key="2">
    <source>
        <dbReference type="Proteomes" id="UP000694428"/>
    </source>
</evidence>
<organism evidence="1 2">
    <name type="scientific">Pavo cristatus</name>
    <name type="common">Indian peafowl</name>
    <name type="synonym">Blue peafowl</name>
    <dbReference type="NCBI Taxonomy" id="9049"/>
    <lineage>
        <taxon>Eukaryota</taxon>
        <taxon>Metazoa</taxon>
        <taxon>Chordata</taxon>
        <taxon>Craniata</taxon>
        <taxon>Vertebrata</taxon>
        <taxon>Euteleostomi</taxon>
        <taxon>Archelosauria</taxon>
        <taxon>Archosauria</taxon>
        <taxon>Dinosauria</taxon>
        <taxon>Saurischia</taxon>
        <taxon>Theropoda</taxon>
        <taxon>Coelurosauria</taxon>
        <taxon>Aves</taxon>
        <taxon>Neognathae</taxon>
        <taxon>Galloanserae</taxon>
        <taxon>Galliformes</taxon>
        <taxon>Phasianidae</taxon>
        <taxon>Phasianinae</taxon>
        <taxon>Pavo</taxon>
    </lineage>
</organism>
<protein>
    <recommendedName>
        <fullName evidence="3">Calponin-homology (CH) domain-containing protein</fullName>
    </recommendedName>
</protein>
<dbReference type="SUPFAM" id="SSF116907">
    <property type="entry name" value="Hook domain"/>
    <property type="match status" value="1"/>
</dbReference>
<reference evidence="1" key="1">
    <citation type="submission" date="2025-08" db="UniProtKB">
        <authorList>
            <consortium name="Ensembl"/>
        </authorList>
    </citation>
    <scope>IDENTIFICATION</scope>
</reference>
<reference evidence="1" key="2">
    <citation type="submission" date="2025-09" db="UniProtKB">
        <authorList>
            <consortium name="Ensembl"/>
        </authorList>
    </citation>
    <scope>IDENTIFICATION</scope>
</reference>
<accession>A0A8C9EMT8</accession>